<dbReference type="NCBIfam" id="TIGR00262">
    <property type="entry name" value="trpA"/>
    <property type="match status" value="1"/>
</dbReference>
<evidence type="ECO:0000313" key="10">
    <source>
        <dbReference type="EMBL" id="STP09348.1"/>
    </source>
</evidence>
<proteinExistence type="inferred from homology"/>
<dbReference type="Gene3D" id="3.20.20.70">
    <property type="entry name" value="Aldolase class I"/>
    <property type="match status" value="1"/>
</dbReference>
<gene>
    <name evidence="8 10" type="primary">trpA</name>
    <name evidence="10" type="ORF">NCTC12221_00788</name>
</gene>
<dbReference type="HAMAP" id="MF_00131">
    <property type="entry name" value="Trp_synth_alpha"/>
    <property type="match status" value="1"/>
</dbReference>
<evidence type="ECO:0000256" key="2">
    <source>
        <dbReference type="ARBA" id="ARBA00011270"/>
    </source>
</evidence>
<keyword evidence="5 8" id="KW-0057">Aromatic amino acid biosynthesis</keyword>
<name>A0A377JNP1_9HELI</name>
<dbReference type="EMBL" id="UGHZ01000001">
    <property type="protein sequence ID" value="STP09348.1"/>
    <property type="molecule type" value="Genomic_DNA"/>
</dbReference>
<evidence type="ECO:0000256" key="3">
    <source>
        <dbReference type="ARBA" id="ARBA00022605"/>
    </source>
</evidence>
<dbReference type="EC" id="4.2.1.20" evidence="8"/>
<organism evidence="10 11">
    <name type="scientific">Helicobacter cinaedi</name>
    <dbReference type="NCBI Taxonomy" id="213"/>
    <lineage>
        <taxon>Bacteria</taxon>
        <taxon>Pseudomonadati</taxon>
        <taxon>Campylobacterota</taxon>
        <taxon>Epsilonproteobacteria</taxon>
        <taxon>Campylobacterales</taxon>
        <taxon>Helicobacteraceae</taxon>
        <taxon>Helicobacter</taxon>
    </lineage>
</organism>
<evidence type="ECO:0000256" key="9">
    <source>
        <dbReference type="RuleBase" id="RU003662"/>
    </source>
</evidence>
<evidence type="ECO:0000313" key="11">
    <source>
        <dbReference type="Proteomes" id="UP000255335"/>
    </source>
</evidence>
<evidence type="ECO:0000256" key="6">
    <source>
        <dbReference type="ARBA" id="ARBA00023239"/>
    </source>
</evidence>
<sequence length="265" mass="29698">MSKNKQTQLMGHIIAGYPTLELSMYAALGIAHAGASYLEVQFPFSDPNADGVVIEEACDKSIAQGFKVTQGFSLLQSLSSRLAHTQSKDKQTRLIVMTYANLIFHYGVEKFIKEAKECGAWGMIVPDLPLESDEKLRILAKKYELNIISLIAPKTKATRIKKIAKASDEIVYIVSRSGTTGAKTHIDSTLLEWLKFIRRFCKKPLALGFGINSNEQVEVLKNKVEIIVAGSYFVRFITELSKESKLTPQDYLHKLQEHTKVLMGW</sequence>
<comment type="pathway">
    <text evidence="1 8">Amino-acid biosynthesis; L-tryptophan biosynthesis; L-tryptophan from chorismate: step 5/5.</text>
</comment>
<feature type="active site" description="Proton acceptor" evidence="8">
    <location>
        <position position="39"/>
    </location>
</feature>
<dbReference type="SUPFAM" id="SSF51366">
    <property type="entry name" value="Ribulose-phoshate binding barrel"/>
    <property type="match status" value="1"/>
</dbReference>
<evidence type="ECO:0000256" key="8">
    <source>
        <dbReference type="HAMAP-Rule" id="MF_00131"/>
    </source>
</evidence>
<evidence type="ECO:0000256" key="1">
    <source>
        <dbReference type="ARBA" id="ARBA00004733"/>
    </source>
</evidence>
<reference evidence="10 11" key="1">
    <citation type="submission" date="2018-06" db="EMBL/GenBank/DDBJ databases">
        <authorList>
            <consortium name="Pathogen Informatics"/>
            <person name="Doyle S."/>
        </authorList>
    </citation>
    <scope>NUCLEOTIDE SEQUENCE [LARGE SCALE GENOMIC DNA]</scope>
    <source>
        <strain evidence="10 11">NCTC12221</strain>
    </source>
</reference>
<dbReference type="PANTHER" id="PTHR43406:SF1">
    <property type="entry name" value="TRYPTOPHAN SYNTHASE ALPHA CHAIN, CHLOROPLASTIC"/>
    <property type="match status" value="1"/>
</dbReference>
<feature type="active site" description="Proton acceptor" evidence="8">
    <location>
        <position position="50"/>
    </location>
</feature>
<evidence type="ECO:0000256" key="7">
    <source>
        <dbReference type="ARBA" id="ARBA00049047"/>
    </source>
</evidence>
<dbReference type="InterPro" id="IPR002028">
    <property type="entry name" value="Trp_synthase_suA"/>
</dbReference>
<comment type="function">
    <text evidence="8">The alpha subunit is responsible for the aldol cleavage of indoleglycerol phosphate to indole and glyceraldehyde 3-phosphate.</text>
</comment>
<keyword evidence="4 8" id="KW-0822">Tryptophan biosynthesis</keyword>
<evidence type="ECO:0000256" key="4">
    <source>
        <dbReference type="ARBA" id="ARBA00022822"/>
    </source>
</evidence>
<dbReference type="AlphaFoldDB" id="A0A377JNP1"/>
<comment type="similarity">
    <text evidence="8 9">Belongs to the TrpA family.</text>
</comment>
<dbReference type="GO" id="GO:0005829">
    <property type="term" value="C:cytosol"/>
    <property type="evidence" value="ECO:0007669"/>
    <property type="project" value="TreeGrafter"/>
</dbReference>
<accession>A0A377JNP1</accession>
<keyword evidence="6 8" id="KW-0456">Lyase</keyword>
<keyword evidence="3 8" id="KW-0028">Amino-acid biosynthesis</keyword>
<dbReference type="Pfam" id="PF00290">
    <property type="entry name" value="Trp_syntA"/>
    <property type="match status" value="1"/>
</dbReference>
<comment type="subunit">
    <text evidence="2 8">Tetramer of two alpha and two beta chains.</text>
</comment>
<dbReference type="InterPro" id="IPR013785">
    <property type="entry name" value="Aldolase_TIM"/>
</dbReference>
<dbReference type="GO" id="GO:0004834">
    <property type="term" value="F:tryptophan synthase activity"/>
    <property type="evidence" value="ECO:0007669"/>
    <property type="project" value="UniProtKB-UniRule"/>
</dbReference>
<comment type="catalytic activity">
    <reaction evidence="7 8">
        <text>(1S,2R)-1-C-(indol-3-yl)glycerol 3-phosphate + L-serine = D-glyceraldehyde 3-phosphate + L-tryptophan + H2O</text>
        <dbReference type="Rhea" id="RHEA:10532"/>
        <dbReference type="ChEBI" id="CHEBI:15377"/>
        <dbReference type="ChEBI" id="CHEBI:33384"/>
        <dbReference type="ChEBI" id="CHEBI:57912"/>
        <dbReference type="ChEBI" id="CHEBI:58866"/>
        <dbReference type="ChEBI" id="CHEBI:59776"/>
        <dbReference type="EC" id="4.2.1.20"/>
    </reaction>
</comment>
<dbReference type="CDD" id="cd04724">
    <property type="entry name" value="Tryptophan_synthase_alpha"/>
    <property type="match status" value="1"/>
</dbReference>
<dbReference type="InterPro" id="IPR011060">
    <property type="entry name" value="RibuloseP-bd_barrel"/>
</dbReference>
<dbReference type="UniPathway" id="UPA00035">
    <property type="reaction ID" value="UER00044"/>
</dbReference>
<dbReference type="PANTHER" id="PTHR43406">
    <property type="entry name" value="TRYPTOPHAN SYNTHASE, ALPHA CHAIN"/>
    <property type="match status" value="1"/>
</dbReference>
<dbReference type="RefSeq" id="WP_115026062.1">
    <property type="nucleotide sequence ID" value="NZ_UGHZ01000001.1"/>
</dbReference>
<dbReference type="Proteomes" id="UP000255335">
    <property type="component" value="Unassembled WGS sequence"/>
</dbReference>
<protein>
    <recommendedName>
        <fullName evidence="8">Tryptophan synthase alpha chain</fullName>
        <ecNumber evidence="8">4.2.1.20</ecNumber>
    </recommendedName>
</protein>
<evidence type="ECO:0000256" key="5">
    <source>
        <dbReference type="ARBA" id="ARBA00023141"/>
    </source>
</evidence>